<keyword evidence="2" id="KW-1185">Reference proteome</keyword>
<dbReference type="Proteomes" id="UP000092445">
    <property type="component" value="Unassembled WGS sequence"/>
</dbReference>
<evidence type="ECO:0000313" key="2">
    <source>
        <dbReference type="Proteomes" id="UP000092445"/>
    </source>
</evidence>
<dbReference type="AlphaFoldDB" id="A0A1A9ZN78"/>
<proteinExistence type="predicted"/>
<accession>A0A1A9ZN78</accession>
<reference evidence="2" key="1">
    <citation type="submission" date="2014-03" db="EMBL/GenBank/DDBJ databases">
        <authorList>
            <person name="Aksoy S."/>
            <person name="Warren W."/>
            <person name="Wilson R.K."/>
        </authorList>
    </citation>
    <scope>NUCLEOTIDE SEQUENCE [LARGE SCALE GENOMIC DNA]</scope>
    <source>
        <strain evidence="2">IAEA</strain>
    </source>
</reference>
<organism evidence="1 2">
    <name type="scientific">Glossina pallidipes</name>
    <name type="common">Tsetse fly</name>
    <dbReference type="NCBI Taxonomy" id="7398"/>
    <lineage>
        <taxon>Eukaryota</taxon>
        <taxon>Metazoa</taxon>
        <taxon>Ecdysozoa</taxon>
        <taxon>Arthropoda</taxon>
        <taxon>Hexapoda</taxon>
        <taxon>Insecta</taxon>
        <taxon>Pterygota</taxon>
        <taxon>Neoptera</taxon>
        <taxon>Endopterygota</taxon>
        <taxon>Diptera</taxon>
        <taxon>Brachycera</taxon>
        <taxon>Muscomorpha</taxon>
        <taxon>Hippoboscoidea</taxon>
        <taxon>Glossinidae</taxon>
        <taxon>Glossina</taxon>
    </lineage>
</organism>
<reference evidence="1" key="2">
    <citation type="submission" date="2020-05" db="UniProtKB">
        <authorList>
            <consortium name="EnsemblMetazoa"/>
        </authorList>
    </citation>
    <scope>IDENTIFICATION</scope>
    <source>
        <strain evidence="1">IAEA</strain>
    </source>
</reference>
<evidence type="ECO:0000313" key="1">
    <source>
        <dbReference type="EnsemblMetazoa" id="GPAI019888-PA"/>
    </source>
</evidence>
<name>A0A1A9ZN78_GLOPL</name>
<dbReference type="EnsemblMetazoa" id="GPAI019888-RA">
    <property type="protein sequence ID" value="GPAI019888-PA"/>
    <property type="gene ID" value="GPAI019888"/>
</dbReference>
<dbReference type="VEuPathDB" id="VectorBase:GPAI019888"/>
<protein>
    <submittedName>
        <fullName evidence="1">Uncharacterized protein</fullName>
    </submittedName>
</protein>
<sequence length="109" mass="12787">MFHIKSISQEVVQILAYRDKARIPQRLRYTYMLSAWKASLMDFRKLNFIVALFIRQRNCTSLLRNMSHGHSSIIRILPIISCITKCMHLNVEKPCKSVRTTISTKYLAE</sequence>